<proteinExistence type="predicted"/>
<dbReference type="AntiFam" id="ANF00038">
    <property type="entry name" value="Overlaps SRP RNA, same strand"/>
</dbReference>
<sequence>MREAGLTEQRSLPAPNSGGITGRCSSGPE</sequence>
<reference evidence="2" key="1">
    <citation type="submission" date="2018-02" db="EMBL/GenBank/DDBJ databases">
        <title>Rhizophora mucronata_Transcriptome.</title>
        <authorList>
            <person name="Meera S.P."/>
            <person name="Sreeshan A."/>
            <person name="Augustine A."/>
        </authorList>
    </citation>
    <scope>NUCLEOTIDE SEQUENCE</scope>
    <source>
        <tissue evidence="2">Leaf</tissue>
    </source>
</reference>
<name>A0A2P2LSJ6_RHIMU</name>
<accession>A0A2P2LSJ6</accession>
<dbReference type="AlphaFoldDB" id="A0A2P2LSJ6"/>
<feature type="region of interest" description="Disordered" evidence="1">
    <location>
        <begin position="1"/>
        <end position="29"/>
    </location>
</feature>
<dbReference type="EMBL" id="GGEC01040453">
    <property type="protein sequence ID" value="MBX20937.1"/>
    <property type="molecule type" value="Transcribed_RNA"/>
</dbReference>
<organism evidence="2">
    <name type="scientific">Rhizophora mucronata</name>
    <name type="common">Asiatic mangrove</name>
    <dbReference type="NCBI Taxonomy" id="61149"/>
    <lineage>
        <taxon>Eukaryota</taxon>
        <taxon>Viridiplantae</taxon>
        <taxon>Streptophyta</taxon>
        <taxon>Embryophyta</taxon>
        <taxon>Tracheophyta</taxon>
        <taxon>Spermatophyta</taxon>
        <taxon>Magnoliopsida</taxon>
        <taxon>eudicotyledons</taxon>
        <taxon>Gunneridae</taxon>
        <taxon>Pentapetalae</taxon>
        <taxon>rosids</taxon>
        <taxon>fabids</taxon>
        <taxon>Malpighiales</taxon>
        <taxon>Rhizophoraceae</taxon>
        <taxon>Rhizophora</taxon>
    </lineage>
</organism>
<evidence type="ECO:0000256" key="1">
    <source>
        <dbReference type="SAM" id="MobiDB-lite"/>
    </source>
</evidence>
<protein>
    <submittedName>
        <fullName evidence="2">Uncharacterized protein MANES_11G062500</fullName>
    </submittedName>
</protein>
<evidence type="ECO:0000313" key="2">
    <source>
        <dbReference type="EMBL" id="MBX20937.1"/>
    </source>
</evidence>